<dbReference type="EMBL" id="QTUC01000001">
    <property type="protein sequence ID" value="REF36415.1"/>
    <property type="molecule type" value="Genomic_DNA"/>
</dbReference>
<dbReference type="Gene3D" id="3.60.110.10">
    <property type="entry name" value="Carbon-nitrogen hydrolase"/>
    <property type="match status" value="1"/>
</dbReference>
<dbReference type="InterPro" id="IPR003010">
    <property type="entry name" value="C-N_Hydrolase"/>
</dbReference>
<dbReference type="InterPro" id="IPR001110">
    <property type="entry name" value="UPF0012_CS"/>
</dbReference>
<accession>A0A3D9VBK3</accession>
<protein>
    <submittedName>
        <fullName evidence="3">Putative amidohydrolase</fullName>
    </submittedName>
</protein>
<dbReference type="PANTHER" id="PTHR23088:SF27">
    <property type="entry name" value="DEAMINATED GLUTATHIONE AMIDASE"/>
    <property type="match status" value="1"/>
</dbReference>
<dbReference type="SUPFAM" id="SSF56317">
    <property type="entry name" value="Carbon-nitrogen hydrolase"/>
    <property type="match status" value="1"/>
</dbReference>
<dbReference type="GO" id="GO:0016787">
    <property type="term" value="F:hydrolase activity"/>
    <property type="evidence" value="ECO:0007669"/>
    <property type="project" value="UniProtKB-KW"/>
</dbReference>
<dbReference type="Pfam" id="PF00795">
    <property type="entry name" value="CN_hydrolase"/>
    <property type="match status" value="1"/>
</dbReference>
<sequence length="265" mass="28196">MRVALLQFAASQDKAENLATIRELARRAAPSEPDLVVCPEASMYDFGAADAPLAPAAEPVDGPFVSALADLAGELGAVVVAGMFETAGDADRAYNTVVAVTPDGTLAGAYRKIHLYDAFGFRESDRLIAGDDCCVIEVGGLRWGLVTCYDLRFPELGRALVDAGAQALVVPAAWVHGPLKEDHWTTLVRARAIENTCYVAAAAQCGPSYSGRSMLVDPMGVVVTSLGEQVGVCVGDVEPERIAEVRRRNPTLAHRRFRVAPRDVS</sequence>
<name>A0A3D9VBK3_THECX</name>
<comment type="similarity">
    <text evidence="1">Belongs to the carbon-nitrogen hydrolase superfamily. NIT1/NIT2 family.</text>
</comment>
<keyword evidence="4" id="KW-1185">Reference proteome</keyword>
<dbReference type="PROSITE" id="PS50263">
    <property type="entry name" value="CN_HYDROLASE"/>
    <property type="match status" value="1"/>
</dbReference>
<gene>
    <name evidence="3" type="ORF">DFJ64_1823</name>
</gene>
<proteinExistence type="inferred from homology"/>
<evidence type="ECO:0000313" key="4">
    <source>
        <dbReference type="Proteomes" id="UP000256485"/>
    </source>
</evidence>
<organism evidence="3 4">
    <name type="scientific">Thermasporomyces composti</name>
    <dbReference type="NCBI Taxonomy" id="696763"/>
    <lineage>
        <taxon>Bacteria</taxon>
        <taxon>Bacillati</taxon>
        <taxon>Actinomycetota</taxon>
        <taxon>Actinomycetes</taxon>
        <taxon>Propionibacteriales</taxon>
        <taxon>Nocardioidaceae</taxon>
        <taxon>Thermasporomyces</taxon>
    </lineage>
</organism>
<evidence type="ECO:0000259" key="2">
    <source>
        <dbReference type="PROSITE" id="PS50263"/>
    </source>
</evidence>
<keyword evidence="3" id="KW-0378">Hydrolase</keyword>
<dbReference type="CDD" id="cd07581">
    <property type="entry name" value="nitrilase_3"/>
    <property type="match status" value="1"/>
</dbReference>
<dbReference type="AlphaFoldDB" id="A0A3D9VBK3"/>
<comment type="caution">
    <text evidence="3">The sequence shown here is derived from an EMBL/GenBank/DDBJ whole genome shotgun (WGS) entry which is preliminary data.</text>
</comment>
<feature type="domain" description="CN hydrolase" evidence="2">
    <location>
        <begin position="1"/>
        <end position="239"/>
    </location>
</feature>
<evidence type="ECO:0000313" key="3">
    <source>
        <dbReference type="EMBL" id="REF36415.1"/>
    </source>
</evidence>
<dbReference type="PANTHER" id="PTHR23088">
    <property type="entry name" value="NITRILASE-RELATED"/>
    <property type="match status" value="1"/>
</dbReference>
<dbReference type="InterPro" id="IPR036526">
    <property type="entry name" value="C-N_Hydrolase_sf"/>
</dbReference>
<reference evidence="3 4" key="1">
    <citation type="submission" date="2018-08" db="EMBL/GenBank/DDBJ databases">
        <title>Sequencing the genomes of 1000 actinobacteria strains.</title>
        <authorList>
            <person name="Klenk H.-P."/>
        </authorList>
    </citation>
    <scope>NUCLEOTIDE SEQUENCE [LARGE SCALE GENOMIC DNA]</scope>
    <source>
        <strain evidence="3 4">DSM 22891</strain>
    </source>
</reference>
<dbReference type="Proteomes" id="UP000256485">
    <property type="component" value="Unassembled WGS sequence"/>
</dbReference>
<dbReference type="RefSeq" id="WP_115850057.1">
    <property type="nucleotide sequence ID" value="NZ_QTUC01000001.1"/>
</dbReference>
<dbReference type="OrthoDB" id="9811121at2"/>
<evidence type="ECO:0000256" key="1">
    <source>
        <dbReference type="ARBA" id="ARBA00010613"/>
    </source>
</evidence>
<dbReference type="PROSITE" id="PS01227">
    <property type="entry name" value="UPF0012"/>
    <property type="match status" value="1"/>
</dbReference>